<name>A0A9J7B042_9PROT</name>
<evidence type="ECO:0000313" key="2">
    <source>
        <dbReference type="Proteomes" id="UP001060336"/>
    </source>
</evidence>
<dbReference type="Gene3D" id="2.60.120.10">
    <property type="entry name" value="Jelly Rolls"/>
    <property type="match status" value="1"/>
</dbReference>
<dbReference type="RefSeq" id="WP_257770340.1">
    <property type="nucleotide sequence ID" value="NZ_CP102480.1"/>
</dbReference>
<dbReference type="AlphaFoldDB" id="A0A9J7B042"/>
<sequence>MTVFNYDSEQGHGVAISSPNIKGHIVVLPEKGDATDWHKYGAGETYVVTAMTRFPFRREVRREDGTVEVEEYDLAAGSTIKRSGPFEHRVINLSDETVVFGKRS</sequence>
<organism evidence="1 2">
    <name type="scientific">Nisaea acidiphila</name>
    <dbReference type="NCBI Taxonomy" id="1862145"/>
    <lineage>
        <taxon>Bacteria</taxon>
        <taxon>Pseudomonadati</taxon>
        <taxon>Pseudomonadota</taxon>
        <taxon>Alphaproteobacteria</taxon>
        <taxon>Rhodospirillales</taxon>
        <taxon>Thalassobaculaceae</taxon>
        <taxon>Nisaea</taxon>
    </lineage>
</organism>
<proteinExistence type="predicted"/>
<dbReference type="EMBL" id="CP102480">
    <property type="protein sequence ID" value="UUX51061.1"/>
    <property type="molecule type" value="Genomic_DNA"/>
</dbReference>
<reference evidence="1" key="1">
    <citation type="submission" date="2022-08" db="EMBL/GenBank/DDBJ databases">
        <title>Nisaea acidiphila sp. nov., isolated from a marine algal debris and emended description of the genus Nisaea Urios et al. 2008.</title>
        <authorList>
            <person name="Kwon K."/>
        </authorList>
    </citation>
    <scope>NUCLEOTIDE SEQUENCE</scope>
    <source>
        <strain evidence="1">MEBiC11861</strain>
    </source>
</reference>
<evidence type="ECO:0008006" key="3">
    <source>
        <dbReference type="Google" id="ProtNLM"/>
    </source>
</evidence>
<keyword evidence="2" id="KW-1185">Reference proteome</keyword>
<protein>
    <recommendedName>
        <fullName evidence="3">Cupin</fullName>
    </recommendedName>
</protein>
<dbReference type="KEGG" id="naci:NUH88_05055"/>
<dbReference type="Proteomes" id="UP001060336">
    <property type="component" value="Chromosome"/>
</dbReference>
<accession>A0A9J7B042</accession>
<dbReference type="InterPro" id="IPR014710">
    <property type="entry name" value="RmlC-like_jellyroll"/>
</dbReference>
<evidence type="ECO:0000313" key="1">
    <source>
        <dbReference type="EMBL" id="UUX51061.1"/>
    </source>
</evidence>
<gene>
    <name evidence="1" type="ORF">NUH88_05055</name>
</gene>